<keyword evidence="2" id="KW-1185">Reference proteome</keyword>
<comment type="caution">
    <text evidence="1">The sequence shown here is derived from an EMBL/GenBank/DDBJ whole genome shotgun (WGS) entry which is preliminary data.</text>
</comment>
<sequence length="51" mass="6045">MAFCFADDWLLNELDLQWEVIRVKLKRVGDGQQISPDTFEKRKAYGRWSLA</sequence>
<evidence type="ECO:0000313" key="1">
    <source>
        <dbReference type="EMBL" id="TDG38238.1"/>
    </source>
</evidence>
<proteinExistence type="predicted"/>
<dbReference type="Proteomes" id="UP000295192">
    <property type="component" value="Unassembled WGS sequence"/>
</dbReference>
<dbReference type="EMBL" id="LSRL02007189">
    <property type="protein sequence ID" value="TDG38238.1"/>
    <property type="molecule type" value="Genomic_DNA"/>
</dbReference>
<name>A0A484ANP4_DRONA</name>
<gene>
    <name evidence="1" type="ORF">AWZ03_015340</name>
</gene>
<evidence type="ECO:0000313" key="2">
    <source>
        <dbReference type="Proteomes" id="UP000295192"/>
    </source>
</evidence>
<feature type="non-terminal residue" evidence="1">
    <location>
        <position position="51"/>
    </location>
</feature>
<accession>A0A484ANP4</accession>
<dbReference type="AlphaFoldDB" id="A0A484ANP4"/>
<protein>
    <submittedName>
        <fullName evidence="1">Uncharacterized protein</fullName>
    </submittedName>
</protein>
<reference evidence="1 2" key="1">
    <citation type="journal article" date="2019" name="J. Hered.">
        <title>An Improved Genome Assembly for Drosophila navojoa, the Basal Species in the mojavensis Cluster.</title>
        <authorList>
            <person name="Vanderlinde T."/>
            <person name="Dupim E.G."/>
            <person name="Nazario-Yepiz N.O."/>
            <person name="Carvalho A.B."/>
        </authorList>
    </citation>
    <scope>NUCLEOTIDE SEQUENCE [LARGE SCALE GENOMIC DNA]</scope>
    <source>
        <strain evidence="1">Navoj_Jal97</strain>
        <tissue evidence="1">Whole organism</tissue>
    </source>
</reference>
<organism evidence="1 2">
    <name type="scientific">Drosophila navojoa</name>
    <name type="common">Fruit fly</name>
    <dbReference type="NCBI Taxonomy" id="7232"/>
    <lineage>
        <taxon>Eukaryota</taxon>
        <taxon>Metazoa</taxon>
        <taxon>Ecdysozoa</taxon>
        <taxon>Arthropoda</taxon>
        <taxon>Hexapoda</taxon>
        <taxon>Insecta</taxon>
        <taxon>Pterygota</taxon>
        <taxon>Neoptera</taxon>
        <taxon>Endopterygota</taxon>
        <taxon>Diptera</taxon>
        <taxon>Brachycera</taxon>
        <taxon>Muscomorpha</taxon>
        <taxon>Ephydroidea</taxon>
        <taxon>Drosophilidae</taxon>
        <taxon>Drosophila</taxon>
    </lineage>
</organism>